<dbReference type="PANTHER" id="PTHR47843">
    <property type="entry name" value="BTB DOMAIN-CONTAINING PROTEIN-RELATED"/>
    <property type="match status" value="1"/>
</dbReference>
<evidence type="ECO:0000313" key="2">
    <source>
        <dbReference type="Proteomes" id="UP000799770"/>
    </source>
</evidence>
<dbReference type="InterPro" id="IPR011333">
    <property type="entry name" value="SKP1/BTB/POZ_sf"/>
</dbReference>
<sequence>MDVDTDFEVEIGCGCNPNLPIDLQSPVIKVLVGLGRDLKKPFLVHQNALVQTSAFFKKAMQPNWAAMRPDPDTVALEEDEPSIFLYYAAWLYSKELSVDTEPECRSCLANCYVLGESLLDVDFKNAVIDAMIDHQDYPAFSYKVVNIVYGGTPKNSPARRLLVSMWANRAHAVGWKDDFEHCPKDFLISLLQAMVTVRPYINEEPWKENRKDYHEYKSRYDWEPRTRGNIGVPTQPFFFFTITGGAFDSFWLALSGQLCRSSIFRFGYQWSFSGVWVLRPASSEGAHTKR</sequence>
<name>A0A6A5ZSC0_9PLEO</name>
<dbReference type="PANTHER" id="PTHR47843:SF2">
    <property type="entry name" value="BTB DOMAIN-CONTAINING PROTEIN"/>
    <property type="match status" value="1"/>
</dbReference>
<evidence type="ECO:0008006" key="3">
    <source>
        <dbReference type="Google" id="ProtNLM"/>
    </source>
</evidence>
<protein>
    <recommendedName>
        <fullName evidence="3">BTB domain-containing protein</fullName>
    </recommendedName>
</protein>
<gene>
    <name evidence="1" type="ORF">BDV96DRAFT_639844</name>
</gene>
<organism evidence="1 2">
    <name type="scientific">Lophiotrema nucula</name>
    <dbReference type="NCBI Taxonomy" id="690887"/>
    <lineage>
        <taxon>Eukaryota</taxon>
        <taxon>Fungi</taxon>
        <taxon>Dikarya</taxon>
        <taxon>Ascomycota</taxon>
        <taxon>Pezizomycotina</taxon>
        <taxon>Dothideomycetes</taxon>
        <taxon>Pleosporomycetidae</taxon>
        <taxon>Pleosporales</taxon>
        <taxon>Lophiotremataceae</taxon>
        <taxon>Lophiotrema</taxon>
    </lineage>
</organism>
<reference evidence="1" key="1">
    <citation type="journal article" date="2020" name="Stud. Mycol.">
        <title>101 Dothideomycetes genomes: a test case for predicting lifestyles and emergence of pathogens.</title>
        <authorList>
            <person name="Haridas S."/>
            <person name="Albert R."/>
            <person name="Binder M."/>
            <person name="Bloem J."/>
            <person name="Labutti K."/>
            <person name="Salamov A."/>
            <person name="Andreopoulos B."/>
            <person name="Baker S."/>
            <person name="Barry K."/>
            <person name="Bills G."/>
            <person name="Bluhm B."/>
            <person name="Cannon C."/>
            <person name="Castanera R."/>
            <person name="Culley D."/>
            <person name="Daum C."/>
            <person name="Ezra D."/>
            <person name="Gonzalez J."/>
            <person name="Henrissat B."/>
            <person name="Kuo A."/>
            <person name="Liang C."/>
            <person name="Lipzen A."/>
            <person name="Lutzoni F."/>
            <person name="Magnuson J."/>
            <person name="Mondo S."/>
            <person name="Nolan M."/>
            <person name="Ohm R."/>
            <person name="Pangilinan J."/>
            <person name="Park H.-J."/>
            <person name="Ramirez L."/>
            <person name="Alfaro M."/>
            <person name="Sun H."/>
            <person name="Tritt A."/>
            <person name="Yoshinaga Y."/>
            <person name="Zwiers L.-H."/>
            <person name="Turgeon B."/>
            <person name="Goodwin S."/>
            <person name="Spatafora J."/>
            <person name="Crous P."/>
            <person name="Grigoriev I."/>
        </authorList>
    </citation>
    <scope>NUCLEOTIDE SEQUENCE</scope>
    <source>
        <strain evidence="1">CBS 627.86</strain>
    </source>
</reference>
<dbReference type="Gene3D" id="3.30.710.10">
    <property type="entry name" value="Potassium Channel Kv1.1, Chain A"/>
    <property type="match status" value="1"/>
</dbReference>
<proteinExistence type="predicted"/>
<dbReference type="EMBL" id="ML977311">
    <property type="protein sequence ID" value="KAF2121757.1"/>
    <property type="molecule type" value="Genomic_DNA"/>
</dbReference>
<accession>A0A6A5ZSC0</accession>
<dbReference type="OrthoDB" id="3794732at2759"/>
<keyword evidence="2" id="KW-1185">Reference proteome</keyword>
<dbReference type="Proteomes" id="UP000799770">
    <property type="component" value="Unassembled WGS sequence"/>
</dbReference>
<dbReference type="AlphaFoldDB" id="A0A6A5ZSC0"/>
<evidence type="ECO:0000313" key="1">
    <source>
        <dbReference type="EMBL" id="KAF2121757.1"/>
    </source>
</evidence>